<dbReference type="HOGENOM" id="CLU_090638_0_0_11"/>
<feature type="transmembrane region" description="Helical" evidence="1">
    <location>
        <begin position="55"/>
        <end position="77"/>
    </location>
</feature>
<evidence type="ECO:0000313" key="3">
    <source>
        <dbReference type="Proteomes" id="UP000062973"/>
    </source>
</evidence>
<dbReference type="Proteomes" id="UP000062973">
    <property type="component" value="Chromosome"/>
</dbReference>
<proteinExistence type="predicted"/>
<dbReference type="AlphaFoldDB" id="A0A076MV54"/>
<dbReference type="RefSeq" id="WP_017983589.1">
    <property type="nucleotide sequence ID" value="NZ_AQUL01000001.1"/>
</dbReference>
<dbReference type="EMBL" id="CP009110">
    <property type="protein sequence ID" value="AIJ24758.1"/>
    <property type="molecule type" value="Genomic_DNA"/>
</dbReference>
<evidence type="ECO:0000313" key="2">
    <source>
        <dbReference type="EMBL" id="AIJ24758.1"/>
    </source>
</evidence>
<organism evidence="2 3">
    <name type="scientific">Amycolatopsis methanolica 239</name>
    <dbReference type="NCBI Taxonomy" id="1068978"/>
    <lineage>
        <taxon>Bacteria</taxon>
        <taxon>Bacillati</taxon>
        <taxon>Actinomycetota</taxon>
        <taxon>Actinomycetes</taxon>
        <taxon>Pseudonocardiales</taxon>
        <taxon>Pseudonocardiaceae</taxon>
        <taxon>Amycolatopsis</taxon>
        <taxon>Amycolatopsis methanolica group</taxon>
    </lineage>
</organism>
<reference evidence="2 3" key="1">
    <citation type="submission" date="2014-07" db="EMBL/GenBank/DDBJ databases">
        <title>Whole Genome Sequence of the Amycolatopsis methanolica 239.</title>
        <authorList>
            <person name="Tang B."/>
        </authorList>
    </citation>
    <scope>NUCLEOTIDE SEQUENCE [LARGE SCALE GENOMIC DNA]</scope>
    <source>
        <strain evidence="2 3">239</strain>
    </source>
</reference>
<keyword evidence="1" id="KW-0472">Membrane</keyword>
<keyword evidence="3" id="KW-1185">Reference proteome</keyword>
<evidence type="ECO:0008006" key="4">
    <source>
        <dbReference type="Google" id="ProtNLM"/>
    </source>
</evidence>
<keyword evidence="1" id="KW-0812">Transmembrane</keyword>
<dbReference type="eggNOG" id="ENOG503349P">
    <property type="taxonomic scope" value="Bacteria"/>
</dbReference>
<name>A0A076MV54_AMYME</name>
<dbReference type="PATRIC" id="fig|1068978.7.peg.5016"/>
<evidence type="ECO:0000256" key="1">
    <source>
        <dbReference type="SAM" id="Phobius"/>
    </source>
</evidence>
<dbReference type="OrthoDB" id="3363827at2"/>
<protein>
    <recommendedName>
        <fullName evidence="4">Alkaline shock response membrane anchor protein AmaP</fullName>
    </recommendedName>
</protein>
<gene>
    <name evidence="2" type="ORF">AMETH_4666</name>
</gene>
<dbReference type="STRING" id="1068978.AMETH_4666"/>
<accession>A0A076MV54</accession>
<sequence length="191" mass="20539">MPSLNRPARLNRSLLILFGLLLIAVGSLTLATHFRALTVIDPDAPLVPGTAAPPTWAYYATVAGAILAGLLALRWLLAQLAHKPKSRTWRLESDPDTGRTELPAAVAVAPLTEEIRGYPSVHDAHATLAGERDNAALALVVTAEQDTNITVLRKEITTTALPRLRQALDLDNLSTTLEVRFASATPTRSLQ</sequence>
<dbReference type="KEGG" id="amq:AMETH_4666"/>
<keyword evidence="1" id="KW-1133">Transmembrane helix</keyword>